<dbReference type="Pfam" id="PF16156">
    <property type="entry name" value="DUF4864"/>
    <property type="match status" value="1"/>
</dbReference>
<dbReference type="InterPro" id="IPR032347">
    <property type="entry name" value="DUF4864"/>
</dbReference>
<sequence>MRVLTFCLWVFGAMIFAAGSASAQTAGDGAAFQKIIKNQMNAFQRGDAAAAYSFATRSLQQRFQNPEFFMQMVKQGYQPVYRPQSVTFGSTRDTPHGPMQEVYVTGPKGGSWLALYSFELQEDGSWRISGCYLTKSPGVAA</sequence>
<protein>
    <submittedName>
        <fullName evidence="2">Uncharacterized protein DUF4864</fullName>
    </submittedName>
</protein>
<dbReference type="AlphaFoldDB" id="A0A562TJP8"/>
<dbReference type="RefSeq" id="WP_145340538.1">
    <property type="nucleotide sequence ID" value="NZ_SMLY01000087.1"/>
</dbReference>
<gene>
    <name evidence="2" type="ORF">JM93_00583</name>
</gene>
<feature type="signal peptide" evidence="1">
    <location>
        <begin position="1"/>
        <end position="23"/>
    </location>
</feature>
<evidence type="ECO:0000256" key="1">
    <source>
        <dbReference type="SAM" id="SignalP"/>
    </source>
</evidence>
<dbReference type="Proteomes" id="UP000320593">
    <property type="component" value="Unassembled WGS sequence"/>
</dbReference>
<feature type="chain" id="PRO_5021787699" evidence="1">
    <location>
        <begin position="24"/>
        <end position="141"/>
    </location>
</feature>
<accession>A0A562TJP8</accession>
<comment type="caution">
    <text evidence="2">The sequence shown here is derived from an EMBL/GenBank/DDBJ whole genome shotgun (WGS) entry which is preliminary data.</text>
</comment>
<keyword evidence="1" id="KW-0732">Signal</keyword>
<name>A0A562TJP8_9HYPH</name>
<reference evidence="2 3" key="1">
    <citation type="submission" date="2019-07" db="EMBL/GenBank/DDBJ databases">
        <title>Genomic Encyclopedia of Archaeal and Bacterial Type Strains, Phase II (KMG-II): from individual species to whole genera.</title>
        <authorList>
            <person name="Goeker M."/>
        </authorList>
    </citation>
    <scope>NUCLEOTIDE SEQUENCE [LARGE SCALE GENOMIC DNA]</scope>
    <source>
        <strain evidence="2 3">ATCC BAA-252</strain>
    </source>
</reference>
<evidence type="ECO:0000313" key="3">
    <source>
        <dbReference type="Proteomes" id="UP000320593"/>
    </source>
</evidence>
<dbReference type="EMBL" id="VLLF01000001">
    <property type="protein sequence ID" value="TWI93030.1"/>
    <property type="molecule type" value="Genomic_DNA"/>
</dbReference>
<proteinExistence type="predicted"/>
<organism evidence="2 3">
    <name type="scientific">Roseibium hamelinense</name>
    <dbReference type="NCBI Taxonomy" id="150831"/>
    <lineage>
        <taxon>Bacteria</taxon>
        <taxon>Pseudomonadati</taxon>
        <taxon>Pseudomonadota</taxon>
        <taxon>Alphaproteobacteria</taxon>
        <taxon>Hyphomicrobiales</taxon>
        <taxon>Stappiaceae</taxon>
        <taxon>Roseibium</taxon>
    </lineage>
</organism>
<keyword evidence="3" id="KW-1185">Reference proteome</keyword>
<evidence type="ECO:0000313" key="2">
    <source>
        <dbReference type="EMBL" id="TWI93030.1"/>
    </source>
</evidence>
<dbReference type="OrthoDB" id="9130422at2"/>